<sequence length="617" mass="67796">MLQDIRENAQGTIAKIIIILLIVSLSIWGMDAIIGGFSGEPEVATVNGEDITERDFLRLVQIESQRRLTNMETPDPSLLDEGQIRKDVLESLIQQQVLTQDAQQQGLELSDADIDALITQMPQFQVDGKFNRDRFVATVRNMGLGVAEFRDTMRKQYVINQIRAGIAQSGIATDENAKQLLRIQNQTRDFRVLTIPASAVAGQIEVSDDEIQAYYDDNKASFKQPEQVDAAYISLSLGSLAEGVEVSDEELESYYQQRASDMAREERRAAHILIEDGEGADETIATIQDRLANGESFADLAKEYSIDTVSAEQGGDLGFAGRGVYDPAFEEALFALEPGEVSGAVESSFGVHLIKLEDVRRSDVPTLADIGDQLRNELAMSKAEEQFASVRTKLADAAYAADDLAGPAEEFGLEVREVTGITRDGGLAPFDHEGLVRQLYSDDVLNAGYNTELIDVGDSVSVVARVRAHRDAEQLSMDDVREDIRGVLIAQETRKALSERADEIIAGLEGGASLETLDAGEWQYYEAQGRTSADVSMTAMQTVFSMARPEEDGVRYGQSVTADQAVVVALDKVNDGEVNQDGTEFAQLSQFLASLEGQREYTAYQQYLRNKAEVERP</sequence>
<feature type="domain" description="PpiC" evidence="13">
    <location>
        <begin position="264"/>
        <end position="358"/>
    </location>
</feature>
<evidence type="ECO:0000256" key="3">
    <source>
        <dbReference type="ARBA" id="ARBA00022519"/>
    </source>
</evidence>
<proteinExistence type="inferred from homology"/>
<dbReference type="AlphaFoldDB" id="A0A5B0VJL1"/>
<evidence type="ECO:0000313" key="15">
    <source>
        <dbReference type="Proteomes" id="UP000323161"/>
    </source>
</evidence>
<dbReference type="InterPro" id="IPR052029">
    <property type="entry name" value="PpiD_chaperone"/>
</dbReference>
<evidence type="ECO:0000256" key="8">
    <source>
        <dbReference type="ARBA" id="ARBA00038408"/>
    </source>
</evidence>
<keyword evidence="2" id="KW-1003">Cell membrane</keyword>
<evidence type="ECO:0000259" key="13">
    <source>
        <dbReference type="PROSITE" id="PS50198"/>
    </source>
</evidence>
<dbReference type="Gene3D" id="6.10.140.970">
    <property type="match status" value="1"/>
</dbReference>
<evidence type="ECO:0000256" key="12">
    <source>
        <dbReference type="SAM" id="Phobius"/>
    </source>
</evidence>
<comment type="caution">
    <text evidence="14">The sequence shown here is derived from an EMBL/GenBank/DDBJ whole genome shotgun (WGS) entry which is preliminary data.</text>
</comment>
<keyword evidence="5 12" id="KW-1133">Transmembrane helix</keyword>
<evidence type="ECO:0000256" key="2">
    <source>
        <dbReference type="ARBA" id="ARBA00022475"/>
    </source>
</evidence>
<dbReference type="GO" id="GO:0005886">
    <property type="term" value="C:plasma membrane"/>
    <property type="evidence" value="ECO:0007669"/>
    <property type="project" value="UniProtKB-SubCell"/>
</dbReference>
<evidence type="ECO:0000256" key="4">
    <source>
        <dbReference type="ARBA" id="ARBA00022692"/>
    </source>
</evidence>
<dbReference type="PROSITE" id="PS50198">
    <property type="entry name" value="PPIC_PPIASE_2"/>
    <property type="match status" value="1"/>
</dbReference>
<evidence type="ECO:0000256" key="9">
    <source>
        <dbReference type="ARBA" id="ARBA00040743"/>
    </source>
</evidence>
<keyword evidence="3" id="KW-0997">Cell inner membrane</keyword>
<comment type="subcellular location">
    <subcellularLocation>
        <location evidence="1">Cell inner membrane</location>
        <topology evidence="1">Single-pass type II membrane protein</topology>
        <orientation evidence="1">Periplasmic side</orientation>
    </subcellularLocation>
</comment>
<dbReference type="SUPFAM" id="SSF54534">
    <property type="entry name" value="FKBP-like"/>
    <property type="match status" value="1"/>
</dbReference>
<keyword evidence="7" id="KW-0143">Chaperone</keyword>
<organism evidence="14 15">
    <name type="scientific">Marinobacter salinexigens</name>
    <dbReference type="NCBI Taxonomy" id="2919747"/>
    <lineage>
        <taxon>Bacteria</taxon>
        <taxon>Pseudomonadati</taxon>
        <taxon>Pseudomonadota</taxon>
        <taxon>Gammaproteobacteria</taxon>
        <taxon>Pseudomonadales</taxon>
        <taxon>Marinobacteraceae</taxon>
        <taxon>Marinobacter</taxon>
    </lineage>
</organism>
<evidence type="ECO:0000256" key="1">
    <source>
        <dbReference type="ARBA" id="ARBA00004382"/>
    </source>
</evidence>
<keyword evidence="15" id="KW-1185">Reference proteome</keyword>
<dbReference type="InterPro" id="IPR000297">
    <property type="entry name" value="PPIase_PpiC"/>
</dbReference>
<comment type="similarity">
    <text evidence="8">Belongs to the PpiD chaperone family.</text>
</comment>
<dbReference type="RefSeq" id="WP_149599328.1">
    <property type="nucleotide sequence ID" value="NZ_VTUU01000002.1"/>
</dbReference>
<dbReference type="PROSITE" id="PS01096">
    <property type="entry name" value="PPIC_PPIASE_1"/>
    <property type="match status" value="1"/>
</dbReference>
<dbReference type="PANTHER" id="PTHR47529:SF1">
    <property type="entry name" value="PERIPLASMIC CHAPERONE PPID"/>
    <property type="match status" value="1"/>
</dbReference>
<evidence type="ECO:0000256" key="5">
    <source>
        <dbReference type="ARBA" id="ARBA00022989"/>
    </source>
</evidence>
<keyword evidence="11 14" id="KW-0413">Isomerase</keyword>
<gene>
    <name evidence="14" type="ORF">FWJ25_05900</name>
</gene>
<protein>
    <recommendedName>
        <fullName evidence="9">Periplasmic chaperone PpiD</fullName>
    </recommendedName>
    <alternativeName>
        <fullName evidence="10">Periplasmic folding chaperone</fullName>
    </alternativeName>
</protein>
<evidence type="ECO:0000256" key="6">
    <source>
        <dbReference type="ARBA" id="ARBA00023136"/>
    </source>
</evidence>
<reference evidence="14 15" key="1">
    <citation type="submission" date="2019-08" db="EMBL/GenBank/DDBJ databases">
        <title>Marinobacter ZYF650 sp. nov., a marine bacterium isolated from seawater of the Mariana trench.</title>
        <authorList>
            <person name="Ahmad W."/>
        </authorList>
    </citation>
    <scope>NUCLEOTIDE SEQUENCE [LARGE SCALE GENOMIC DNA]</scope>
    <source>
        <strain evidence="14 15">ZYF650</strain>
    </source>
</reference>
<evidence type="ECO:0000256" key="11">
    <source>
        <dbReference type="PROSITE-ProRule" id="PRU00278"/>
    </source>
</evidence>
<dbReference type="SUPFAM" id="SSF109998">
    <property type="entry name" value="Triger factor/SurA peptide-binding domain-like"/>
    <property type="match status" value="1"/>
</dbReference>
<keyword evidence="6 12" id="KW-0472">Membrane</keyword>
<dbReference type="Gene3D" id="1.10.4030.10">
    <property type="entry name" value="Porin chaperone SurA, peptide-binding domain"/>
    <property type="match status" value="1"/>
</dbReference>
<dbReference type="EMBL" id="VTUU01000002">
    <property type="protein sequence ID" value="KAA1174907.1"/>
    <property type="molecule type" value="Genomic_DNA"/>
</dbReference>
<dbReference type="InterPro" id="IPR027304">
    <property type="entry name" value="Trigger_fact/SurA_dom_sf"/>
</dbReference>
<dbReference type="Gene3D" id="3.10.50.40">
    <property type="match status" value="1"/>
</dbReference>
<dbReference type="Pfam" id="PF13624">
    <property type="entry name" value="SurA_N_3"/>
    <property type="match status" value="1"/>
</dbReference>
<dbReference type="InterPro" id="IPR046357">
    <property type="entry name" value="PPIase_dom_sf"/>
</dbReference>
<evidence type="ECO:0000256" key="7">
    <source>
        <dbReference type="ARBA" id="ARBA00023186"/>
    </source>
</evidence>
<name>A0A5B0VJL1_9GAMM</name>
<evidence type="ECO:0000256" key="10">
    <source>
        <dbReference type="ARBA" id="ARBA00042775"/>
    </source>
</evidence>
<dbReference type="Proteomes" id="UP000323161">
    <property type="component" value="Unassembled WGS sequence"/>
</dbReference>
<accession>A0A5B0VJL1</accession>
<dbReference type="GO" id="GO:0003755">
    <property type="term" value="F:peptidyl-prolyl cis-trans isomerase activity"/>
    <property type="evidence" value="ECO:0007669"/>
    <property type="project" value="UniProtKB-KW"/>
</dbReference>
<dbReference type="Pfam" id="PF00639">
    <property type="entry name" value="Rotamase"/>
    <property type="match status" value="1"/>
</dbReference>
<dbReference type="PANTHER" id="PTHR47529">
    <property type="entry name" value="PEPTIDYL-PROLYL CIS-TRANS ISOMERASE D"/>
    <property type="match status" value="1"/>
</dbReference>
<feature type="transmembrane region" description="Helical" evidence="12">
    <location>
        <begin position="12"/>
        <end position="30"/>
    </location>
</feature>
<keyword evidence="4 12" id="KW-0812">Transmembrane</keyword>
<dbReference type="InterPro" id="IPR023058">
    <property type="entry name" value="PPIase_PpiC_CS"/>
</dbReference>
<keyword evidence="11" id="KW-0697">Rotamase</keyword>
<evidence type="ECO:0000313" key="14">
    <source>
        <dbReference type="EMBL" id="KAA1174907.1"/>
    </source>
</evidence>